<keyword evidence="4" id="KW-1185">Reference proteome</keyword>
<dbReference type="PANTHER" id="PTHR10900">
    <property type="entry name" value="PERIOSTIN-RELATED"/>
    <property type="match status" value="1"/>
</dbReference>
<gene>
    <name evidence="3" type="ORF">SAMN05192558_101230</name>
</gene>
<proteinExistence type="predicted"/>
<protein>
    <submittedName>
        <fullName evidence="3">Uncaracterized surface protein containing fasciclin (FAS1) repeats</fullName>
    </submittedName>
</protein>
<feature type="domain" description="FAS1" evidence="2">
    <location>
        <begin position="49"/>
        <end position="178"/>
    </location>
</feature>
<dbReference type="GO" id="GO:0005615">
    <property type="term" value="C:extracellular space"/>
    <property type="evidence" value="ECO:0007669"/>
    <property type="project" value="TreeGrafter"/>
</dbReference>
<evidence type="ECO:0000259" key="2">
    <source>
        <dbReference type="PROSITE" id="PS50213"/>
    </source>
</evidence>
<dbReference type="Proteomes" id="UP000199651">
    <property type="component" value="Unassembled WGS sequence"/>
</dbReference>
<dbReference type="RefSeq" id="WP_091368544.1">
    <property type="nucleotide sequence ID" value="NZ_FNDV01000003.1"/>
</dbReference>
<dbReference type="PROSITE" id="PS51257">
    <property type="entry name" value="PROKAR_LIPOPROTEIN"/>
    <property type="match status" value="1"/>
</dbReference>
<dbReference type="InterPro" id="IPR036378">
    <property type="entry name" value="FAS1_dom_sf"/>
</dbReference>
<evidence type="ECO:0000313" key="3">
    <source>
        <dbReference type="EMBL" id="SDN89654.1"/>
    </source>
</evidence>
<dbReference type="STRING" id="504798.SAMN05421871_103640"/>
<dbReference type="SUPFAM" id="SSF82153">
    <property type="entry name" value="FAS1 domain"/>
    <property type="match status" value="1"/>
</dbReference>
<sequence>MSSRRSIPALSLVAVASVLAGCTAGEPARAADRVDCSETTTELRTAMADKPVFSAASAHPKLSVLVSLMAEAEMAKALDTARNLTLFAPTDAAFAAADPNAMAAVRADKRKIANLVSHHITGVVPQPANGSPAALQTLRGTSLDVTADGAGLRVDQAKAPCASVEIAGGTIYLIDSVLFPPP</sequence>
<feature type="chain" id="PRO_5039560730" evidence="1">
    <location>
        <begin position="21"/>
        <end position="182"/>
    </location>
</feature>
<dbReference type="PROSITE" id="PS50213">
    <property type="entry name" value="FAS1"/>
    <property type="match status" value="1"/>
</dbReference>
<feature type="signal peptide" evidence="1">
    <location>
        <begin position="1"/>
        <end position="20"/>
    </location>
</feature>
<reference evidence="4" key="1">
    <citation type="submission" date="2016-10" db="EMBL/GenBank/DDBJ databases">
        <authorList>
            <person name="Varghese N."/>
            <person name="Submissions S."/>
        </authorList>
    </citation>
    <scope>NUCLEOTIDE SEQUENCE [LARGE SCALE GENOMIC DNA]</scope>
    <source>
        <strain evidence="4">IBRC-M 10655</strain>
    </source>
</reference>
<dbReference type="Gene3D" id="2.30.180.10">
    <property type="entry name" value="FAS1 domain"/>
    <property type="match status" value="1"/>
</dbReference>
<dbReference type="EMBL" id="FNJB01000001">
    <property type="protein sequence ID" value="SDN89654.1"/>
    <property type="molecule type" value="Genomic_DNA"/>
</dbReference>
<dbReference type="SMART" id="SM00554">
    <property type="entry name" value="FAS1"/>
    <property type="match status" value="1"/>
</dbReference>
<dbReference type="InterPro" id="IPR050904">
    <property type="entry name" value="Adhesion/Biosynth-related"/>
</dbReference>
<dbReference type="PANTHER" id="PTHR10900:SF77">
    <property type="entry name" value="FI19380P1"/>
    <property type="match status" value="1"/>
</dbReference>
<evidence type="ECO:0000256" key="1">
    <source>
        <dbReference type="SAM" id="SignalP"/>
    </source>
</evidence>
<dbReference type="AlphaFoldDB" id="A0A1H0F4S7"/>
<keyword evidence="1" id="KW-0732">Signal</keyword>
<evidence type="ECO:0000313" key="4">
    <source>
        <dbReference type="Proteomes" id="UP000199651"/>
    </source>
</evidence>
<accession>A0A1H0F4S7</accession>
<dbReference type="Pfam" id="PF02469">
    <property type="entry name" value="Fasciclin"/>
    <property type="match status" value="1"/>
</dbReference>
<dbReference type="InterPro" id="IPR000782">
    <property type="entry name" value="FAS1_domain"/>
</dbReference>
<name>A0A1H0F4S7_9PSEU</name>
<organism evidence="3 4">
    <name type="scientific">Actinokineospora alba</name>
    <dbReference type="NCBI Taxonomy" id="504798"/>
    <lineage>
        <taxon>Bacteria</taxon>
        <taxon>Bacillati</taxon>
        <taxon>Actinomycetota</taxon>
        <taxon>Actinomycetes</taxon>
        <taxon>Pseudonocardiales</taxon>
        <taxon>Pseudonocardiaceae</taxon>
        <taxon>Actinokineospora</taxon>
    </lineage>
</organism>